<dbReference type="SUPFAM" id="SSF53474">
    <property type="entry name" value="alpha/beta-Hydrolases"/>
    <property type="match status" value="1"/>
</dbReference>
<dbReference type="PANTHER" id="PTHR43056">
    <property type="entry name" value="PEPTIDASE S9 PROLYL OLIGOPEPTIDASE"/>
    <property type="match status" value="1"/>
</dbReference>
<gene>
    <name evidence="3" type="ORF">PENARI_c006G05816</name>
</gene>
<dbReference type="GeneID" id="34575090"/>
<evidence type="ECO:0000313" key="4">
    <source>
        <dbReference type="Proteomes" id="UP000177622"/>
    </source>
</evidence>
<dbReference type="RefSeq" id="XP_022489835.1">
    <property type="nucleotide sequence ID" value="XM_022630356.1"/>
</dbReference>
<dbReference type="GO" id="GO:0017000">
    <property type="term" value="P:antibiotic biosynthetic process"/>
    <property type="evidence" value="ECO:0007669"/>
    <property type="project" value="UniProtKB-ARBA"/>
</dbReference>
<dbReference type="InterPro" id="IPR005674">
    <property type="entry name" value="CocE/Ser_esterase"/>
</dbReference>
<dbReference type="GO" id="GO:0072330">
    <property type="term" value="P:monocarboxylic acid biosynthetic process"/>
    <property type="evidence" value="ECO:0007669"/>
    <property type="project" value="UniProtKB-ARBA"/>
</dbReference>
<dbReference type="EMBL" id="LXJU01000006">
    <property type="protein sequence ID" value="OGE54400.1"/>
    <property type="molecule type" value="Genomic_DNA"/>
</dbReference>
<dbReference type="Gene3D" id="1.10.3020.20">
    <property type="match status" value="1"/>
</dbReference>
<dbReference type="PANTHER" id="PTHR43056:SF10">
    <property type="entry name" value="COCE_NOND FAMILY, PUTATIVE (AFU_ORTHOLOGUE AFUA_7G00600)-RELATED"/>
    <property type="match status" value="1"/>
</dbReference>
<accession>A0A1F5LMZ9</accession>
<proteinExistence type="predicted"/>
<dbReference type="InterPro" id="IPR050585">
    <property type="entry name" value="Xaa-Pro_dipeptidyl-ppase/CocE"/>
</dbReference>
<dbReference type="NCBIfam" id="TIGR00976">
    <property type="entry name" value="CocE_NonD"/>
    <property type="match status" value="1"/>
</dbReference>
<keyword evidence="4" id="KW-1185">Reference proteome</keyword>
<dbReference type="SMART" id="SM00939">
    <property type="entry name" value="PepX_C"/>
    <property type="match status" value="1"/>
</dbReference>
<sequence>MTLPILTGEFRDGPFVGLGYKTPSQAGVTDLHGRFSYLEGEVITFFIKNLRLGSTTGATSLTLASLDDGLATDLSRPSTVNRARFVLSLSLESDFRNGVTISEEIGETISKHIDGLSFDSEIDSFEKATSLHAIFDELNLRFRGAAEVRNHLRRSVRGIKLLRDVQIPTRDGSWLGADVFLPIGNGRSPVLMNMSVYGRAFRIGVVRTDDDFQASEEREDAWHENKREDIPPFFKWSETAFRPNATAWVPRGYVMIRVDNRGIGNTPGDVNPFSKQEALDYYDAIEWAAKQPWSDGNVATFGASFHATNQLNVAGLQPPSLKAIAPLACDADAYRDLSYPGGIYLKKYREYWWEVLVGKQRNPKSGAVDFLGGFRSHPWDDEYYHGEGLMSANFSKINIPVMVSVSQSELIHGRAGFEAFRELRSPSKHLLVWDAFYMPSMIEGSDADLRTFFDLHLKGIKPAQQQPPVRIMMRTGDREFEWRDEADWPVPSTQYCDFFLDARASNLVGRLDTVEPKSECFIEYSADTEPTNHTNAPMAAFVSAPFENDVDFAGHFKATLWVASTSSDADVYVSIRVLDGEREVPYRTIEPATFQGEARGERAPVPLTSGVLKASRRATDPARSTPERPWHTHLEKDAQPLIPNEPVKIEVELLAVTGRISAGRRLRLEVSPIEGPGAMPGLERAYDESYHRGAVNRVLTGGTHASSITIPIIPVKSNRSL</sequence>
<name>A0A1F5LMZ9_PENAI</name>
<evidence type="ECO:0000313" key="3">
    <source>
        <dbReference type="EMBL" id="OGE54400.1"/>
    </source>
</evidence>
<dbReference type="InterPro" id="IPR000383">
    <property type="entry name" value="Xaa-Pro-like_dom"/>
</dbReference>
<comment type="caution">
    <text evidence="3">The sequence shown here is derived from an EMBL/GenBank/DDBJ whole genome shotgun (WGS) entry which is preliminary data.</text>
</comment>
<feature type="domain" description="Xaa-Pro dipeptidyl-peptidase C-terminal" evidence="2">
    <location>
        <begin position="450"/>
        <end position="709"/>
    </location>
</feature>
<dbReference type="SUPFAM" id="SSF49785">
    <property type="entry name" value="Galactose-binding domain-like"/>
    <property type="match status" value="1"/>
</dbReference>
<organism evidence="3 4">
    <name type="scientific">Penicillium arizonense</name>
    <dbReference type="NCBI Taxonomy" id="1835702"/>
    <lineage>
        <taxon>Eukaryota</taxon>
        <taxon>Fungi</taxon>
        <taxon>Dikarya</taxon>
        <taxon>Ascomycota</taxon>
        <taxon>Pezizomycotina</taxon>
        <taxon>Eurotiomycetes</taxon>
        <taxon>Eurotiomycetidae</taxon>
        <taxon>Eurotiales</taxon>
        <taxon>Aspergillaceae</taxon>
        <taxon>Penicillium</taxon>
    </lineage>
</organism>
<dbReference type="OrthoDB" id="416441at2759"/>
<dbReference type="InterPro" id="IPR008979">
    <property type="entry name" value="Galactose-bd-like_sf"/>
</dbReference>
<dbReference type="AlphaFoldDB" id="A0A1F5LMZ9"/>
<dbReference type="Pfam" id="PF08530">
    <property type="entry name" value="PepX_C"/>
    <property type="match status" value="1"/>
</dbReference>
<reference evidence="3 4" key="1">
    <citation type="journal article" date="2016" name="Sci. Rep.">
        <title>Penicillium arizonense, a new, genome sequenced fungal species, reveals a high chemical diversity in secreted metabolites.</title>
        <authorList>
            <person name="Grijseels S."/>
            <person name="Nielsen J.C."/>
            <person name="Randelovic M."/>
            <person name="Nielsen J."/>
            <person name="Nielsen K.F."/>
            <person name="Workman M."/>
            <person name="Frisvad J.C."/>
        </authorList>
    </citation>
    <scope>NUCLEOTIDE SEQUENCE [LARGE SCALE GENOMIC DNA]</scope>
    <source>
        <strain evidence="3 4">CBS 141311</strain>
    </source>
</reference>
<protein>
    <recommendedName>
        <fullName evidence="2">Xaa-Pro dipeptidyl-peptidase C-terminal domain-containing protein</fullName>
    </recommendedName>
</protein>
<dbReference type="InterPro" id="IPR013736">
    <property type="entry name" value="Xaa-Pro_dipept_C"/>
</dbReference>
<evidence type="ECO:0000256" key="1">
    <source>
        <dbReference type="ARBA" id="ARBA00022801"/>
    </source>
</evidence>
<dbReference type="Pfam" id="PF02129">
    <property type="entry name" value="Peptidase_S15"/>
    <property type="match status" value="1"/>
</dbReference>
<dbReference type="Gene3D" id="3.40.50.1820">
    <property type="entry name" value="alpha/beta hydrolase"/>
    <property type="match status" value="1"/>
</dbReference>
<dbReference type="Proteomes" id="UP000177622">
    <property type="component" value="Unassembled WGS sequence"/>
</dbReference>
<dbReference type="GO" id="GO:0008239">
    <property type="term" value="F:dipeptidyl-peptidase activity"/>
    <property type="evidence" value="ECO:0007669"/>
    <property type="project" value="InterPro"/>
</dbReference>
<dbReference type="STRING" id="1835702.A0A1F5LMZ9"/>
<evidence type="ECO:0000259" key="2">
    <source>
        <dbReference type="SMART" id="SM00939"/>
    </source>
</evidence>
<dbReference type="InterPro" id="IPR029058">
    <property type="entry name" value="AB_hydrolase_fold"/>
</dbReference>
<dbReference type="Gene3D" id="2.60.120.260">
    <property type="entry name" value="Galactose-binding domain-like"/>
    <property type="match status" value="1"/>
</dbReference>
<keyword evidence="1" id="KW-0378">Hydrolase</keyword>